<gene>
    <name evidence="2" type="ORF">JX265_013932</name>
</gene>
<evidence type="ECO:0000313" key="2">
    <source>
        <dbReference type="EMBL" id="KAI1847672.1"/>
    </source>
</evidence>
<reference evidence="2" key="1">
    <citation type="submission" date="2021-03" db="EMBL/GenBank/DDBJ databases">
        <title>Revisited historic fungal species revealed as producer of novel bioactive compounds through whole genome sequencing and comparative genomics.</title>
        <authorList>
            <person name="Vignolle G.A."/>
            <person name="Hochenegger N."/>
            <person name="Mach R.L."/>
            <person name="Mach-Aigner A.R."/>
            <person name="Javad Rahimi M."/>
            <person name="Salim K.A."/>
            <person name="Chan C.M."/>
            <person name="Lim L.B.L."/>
            <person name="Cai F."/>
            <person name="Druzhinina I.S."/>
            <person name="U'Ren J.M."/>
            <person name="Derntl C."/>
        </authorList>
    </citation>
    <scope>NUCLEOTIDE SEQUENCE</scope>
    <source>
        <strain evidence="2">TUCIM 5799</strain>
    </source>
</reference>
<keyword evidence="3" id="KW-1185">Reference proteome</keyword>
<name>A0A9Q0AH77_9PEZI</name>
<evidence type="ECO:0000313" key="3">
    <source>
        <dbReference type="Proteomes" id="UP000829685"/>
    </source>
</evidence>
<proteinExistence type="predicted"/>
<dbReference type="Proteomes" id="UP000829685">
    <property type="component" value="Unassembled WGS sequence"/>
</dbReference>
<evidence type="ECO:0000256" key="1">
    <source>
        <dbReference type="SAM" id="MobiDB-lite"/>
    </source>
</evidence>
<comment type="caution">
    <text evidence="2">The sequence shown here is derived from an EMBL/GenBank/DDBJ whole genome shotgun (WGS) entry which is preliminary data.</text>
</comment>
<protein>
    <submittedName>
        <fullName evidence="2">Uncharacterized protein</fullName>
    </submittedName>
</protein>
<sequence>MGACFSKPEPNRHFAQLARSHPPDFTSQPGNSKHRRSARPAQPAYELLVDDNPPAYADYSSIISLKAINIDANAFGCHGIKSSYDVLNQRHFDIWIDSSHNLAEVTQQAMLLQAYNILGLAQAKKSNTTFYFTSLPNKNGPELTKINQGKLKALSHLWKSQNWPDAGQLISQNETLYGLGLDTWVANDDNFIDGDSDGDKHVKLLNYVRQMMIPFWYGWHAKDLTMSKLELLYHTAFKASEKQPKSLNSVRITYERSIDRYHRNFVNLKHDSSKEVSPTTIMLLVASPLQPSEVKAIENSLDKGEKLLEDVKRSPAASGSPFKISTLLFTGYLSYDVIQGFKGIDDYSQRDDICSLLKLDESRFLKSFMSPTALFKFYNSHISDVDQMKLRSDDVYSNHALIGSSDNRIVALSVEQHKEILGIKEIPRRVIEDSDDENDTVNPPQQHRLDGVEVQPARDTMKNHPYDGAGL</sequence>
<dbReference type="AlphaFoldDB" id="A0A9Q0AH77"/>
<accession>A0A9Q0AH77</accession>
<feature type="region of interest" description="Disordered" evidence="1">
    <location>
        <begin position="432"/>
        <end position="471"/>
    </location>
</feature>
<organism evidence="2 3">
    <name type="scientific">Neoarthrinium moseri</name>
    <dbReference type="NCBI Taxonomy" id="1658444"/>
    <lineage>
        <taxon>Eukaryota</taxon>
        <taxon>Fungi</taxon>
        <taxon>Dikarya</taxon>
        <taxon>Ascomycota</taxon>
        <taxon>Pezizomycotina</taxon>
        <taxon>Sordariomycetes</taxon>
        <taxon>Xylariomycetidae</taxon>
        <taxon>Amphisphaeriales</taxon>
        <taxon>Apiosporaceae</taxon>
        <taxon>Neoarthrinium</taxon>
    </lineage>
</organism>
<dbReference type="EMBL" id="JAFIMR010000098">
    <property type="protein sequence ID" value="KAI1847672.1"/>
    <property type="molecule type" value="Genomic_DNA"/>
</dbReference>
<feature type="region of interest" description="Disordered" evidence="1">
    <location>
        <begin position="17"/>
        <end position="41"/>
    </location>
</feature>